<dbReference type="InterPro" id="IPR007248">
    <property type="entry name" value="Mpv17_PMP22"/>
</dbReference>
<evidence type="ECO:0000313" key="8">
    <source>
        <dbReference type="Proteomes" id="UP001458880"/>
    </source>
</evidence>
<dbReference type="Pfam" id="PF04117">
    <property type="entry name" value="Mpv17_PMP22"/>
    <property type="match status" value="1"/>
</dbReference>
<feature type="transmembrane region" description="Helical" evidence="6">
    <location>
        <begin position="127"/>
        <end position="150"/>
    </location>
</feature>
<evidence type="ECO:0000256" key="5">
    <source>
        <dbReference type="ARBA" id="ARBA00023136"/>
    </source>
</evidence>
<keyword evidence="3 6" id="KW-0812">Transmembrane</keyword>
<sequence>MIFSKPLYNFLGFYFEQLFNHPLRTKAITSCVIATAANLASQYIEGRKEIDQNSLFAYGVFGLLFGGTIPHYFYKILERLVPEEASFAVIKKILLERLIFTPLFQAFVLYTLARLEGKSHNAAINQLMILYIPMLLAVWKYLTVVQIINFTVVPPMLRVLLMNVVGFLWIIYLTKKRRRQEAKSK</sequence>
<dbReference type="AlphaFoldDB" id="A0AAW1MI87"/>
<keyword evidence="4 6" id="KW-1133">Transmembrane helix</keyword>
<keyword evidence="8" id="KW-1185">Reference proteome</keyword>
<reference evidence="7 8" key="1">
    <citation type="journal article" date="2024" name="BMC Genomics">
        <title>De novo assembly and annotation of Popillia japonica's genome with initial clues to its potential as an invasive pest.</title>
        <authorList>
            <person name="Cucini C."/>
            <person name="Boschi S."/>
            <person name="Funari R."/>
            <person name="Cardaioli E."/>
            <person name="Iannotti N."/>
            <person name="Marturano G."/>
            <person name="Paoli F."/>
            <person name="Bruttini M."/>
            <person name="Carapelli A."/>
            <person name="Frati F."/>
            <person name="Nardi F."/>
        </authorList>
    </citation>
    <scope>NUCLEOTIDE SEQUENCE [LARGE SCALE GENOMIC DNA]</scope>
    <source>
        <strain evidence="7">DMR45628</strain>
    </source>
</reference>
<gene>
    <name evidence="7" type="ORF">QE152_g6403</name>
</gene>
<dbReference type="Proteomes" id="UP001458880">
    <property type="component" value="Unassembled WGS sequence"/>
</dbReference>
<feature type="transmembrane region" description="Helical" evidence="6">
    <location>
        <begin position="55"/>
        <end position="74"/>
    </location>
</feature>
<dbReference type="GO" id="GO:0005778">
    <property type="term" value="C:peroxisomal membrane"/>
    <property type="evidence" value="ECO:0007669"/>
    <property type="project" value="TreeGrafter"/>
</dbReference>
<comment type="subcellular location">
    <subcellularLocation>
        <location evidence="1">Membrane</location>
        <topology evidence="1">Multi-pass membrane protein</topology>
    </subcellularLocation>
</comment>
<proteinExistence type="inferred from homology"/>
<comment type="caution">
    <text evidence="7">The sequence shown here is derived from an EMBL/GenBank/DDBJ whole genome shotgun (WGS) entry which is preliminary data.</text>
</comment>
<accession>A0AAW1MI87</accession>
<feature type="transmembrane region" description="Helical" evidence="6">
    <location>
        <begin position="156"/>
        <end position="174"/>
    </location>
</feature>
<evidence type="ECO:0000256" key="3">
    <source>
        <dbReference type="ARBA" id="ARBA00022692"/>
    </source>
</evidence>
<name>A0AAW1MI87_POPJA</name>
<feature type="transmembrane region" description="Helical" evidence="6">
    <location>
        <begin position="94"/>
        <end position="115"/>
    </location>
</feature>
<protein>
    <submittedName>
        <fullName evidence="7">Mpv17 / PMP22 family</fullName>
    </submittedName>
</protein>
<dbReference type="PANTHER" id="PTHR11266:SF80">
    <property type="entry name" value="PEROXISOMAL MEMBRANE PROTEIN 2"/>
    <property type="match status" value="1"/>
</dbReference>
<dbReference type="EMBL" id="JASPKY010000042">
    <property type="protein sequence ID" value="KAK9746076.1"/>
    <property type="molecule type" value="Genomic_DNA"/>
</dbReference>
<organism evidence="7 8">
    <name type="scientific">Popillia japonica</name>
    <name type="common">Japanese beetle</name>
    <dbReference type="NCBI Taxonomy" id="7064"/>
    <lineage>
        <taxon>Eukaryota</taxon>
        <taxon>Metazoa</taxon>
        <taxon>Ecdysozoa</taxon>
        <taxon>Arthropoda</taxon>
        <taxon>Hexapoda</taxon>
        <taxon>Insecta</taxon>
        <taxon>Pterygota</taxon>
        <taxon>Neoptera</taxon>
        <taxon>Endopterygota</taxon>
        <taxon>Coleoptera</taxon>
        <taxon>Polyphaga</taxon>
        <taxon>Scarabaeiformia</taxon>
        <taxon>Scarabaeidae</taxon>
        <taxon>Rutelinae</taxon>
        <taxon>Popillia</taxon>
    </lineage>
</organism>
<evidence type="ECO:0000256" key="1">
    <source>
        <dbReference type="ARBA" id="ARBA00004141"/>
    </source>
</evidence>
<dbReference type="PANTHER" id="PTHR11266">
    <property type="entry name" value="PEROXISOMAL MEMBRANE PROTEIN 2, PXMP2 MPV17"/>
    <property type="match status" value="1"/>
</dbReference>
<comment type="similarity">
    <text evidence="2 6">Belongs to the peroxisomal membrane protein PXMP2/4 family.</text>
</comment>
<evidence type="ECO:0000256" key="6">
    <source>
        <dbReference type="RuleBase" id="RU363053"/>
    </source>
</evidence>
<evidence type="ECO:0000256" key="4">
    <source>
        <dbReference type="ARBA" id="ARBA00022989"/>
    </source>
</evidence>
<keyword evidence="5 6" id="KW-0472">Membrane</keyword>
<evidence type="ECO:0000313" key="7">
    <source>
        <dbReference type="EMBL" id="KAK9746076.1"/>
    </source>
</evidence>
<evidence type="ECO:0000256" key="2">
    <source>
        <dbReference type="ARBA" id="ARBA00006824"/>
    </source>
</evidence>